<proteinExistence type="predicted"/>
<dbReference type="AlphaFoldDB" id="A0A2A9E842"/>
<evidence type="ECO:0000313" key="1">
    <source>
        <dbReference type="EMBL" id="PFG34399.1"/>
    </source>
</evidence>
<comment type="caution">
    <text evidence="1">The sequence shown here is derived from an EMBL/GenBank/DDBJ whole genome shotgun (WGS) entry which is preliminary data.</text>
</comment>
<protein>
    <submittedName>
        <fullName evidence="1">Uncharacterized protein</fullName>
    </submittedName>
</protein>
<dbReference type="OrthoDB" id="5144869at2"/>
<name>A0A2A9E842_9MICO</name>
<dbReference type="RefSeq" id="WP_098455441.1">
    <property type="nucleotide sequence ID" value="NZ_PDJG01000001.1"/>
</dbReference>
<gene>
    <name evidence="1" type="ORF">ATL42_2309</name>
</gene>
<dbReference type="EMBL" id="PDJG01000001">
    <property type="protein sequence ID" value="PFG34399.1"/>
    <property type="molecule type" value="Genomic_DNA"/>
</dbReference>
<dbReference type="Proteomes" id="UP000225548">
    <property type="component" value="Unassembled WGS sequence"/>
</dbReference>
<reference evidence="1 2" key="1">
    <citation type="submission" date="2017-10" db="EMBL/GenBank/DDBJ databases">
        <title>Sequencing the genomes of 1000 actinobacteria strains.</title>
        <authorList>
            <person name="Klenk H.-P."/>
        </authorList>
    </citation>
    <scope>NUCLEOTIDE SEQUENCE [LARGE SCALE GENOMIC DNA]</scope>
    <source>
        <strain evidence="1 2">DSM 18966</strain>
    </source>
</reference>
<keyword evidence="2" id="KW-1185">Reference proteome</keyword>
<sequence length="207" mass="22079">MTSPVLPAVFLAKVVQTAGDRAASWDAVADVLSPPDAALVERLRSGALTEVWRQGSSWLGDDVHVLTADLMSLDVYSRAASRRDPADDLADLLADHESLVARDAGVVAPVRDLAALCREEAIAWAQGDPVHAKSLRVAQHDLVSSRLVPALPELGGRLVRDARANVWRVLGRLVLAILSADTGKDFRRAVLGAAADRAGRRPDSTTD</sequence>
<organism evidence="1 2">
    <name type="scientific">Sanguibacter antarcticus</name>
    <dbReference type="NCBI Taxonomy" id="372484"/>
    <lineage>
        <taxon>Bacteria</taxon>
        <taxon>Bacillati</taxon>
        <taxon>Actinomycetota</taxon>
        <taxon>Actinomycetes</taxon>
        <taxon>Micrococcales</taxon>
        <taxon>Sanguibacteraceae</taxon>
        <taxon>Sanguibacter</taxon>
    </lineage>
</organism>
<evidence type="ECO:0000313" key="2">
    <source>
        <dbReference type="Proteomes" id="UP000225548"/>
    </source>
</evidence>
<accession>A0A2A9E842</accession>